<reference evidence="11" key="1">
    <citation type="submission" date="2020-11" db="EMBL/GenBank/DDBJ databases">
        <authorList>
            <person name="Tran Van P."/>
        </authorList>
    </citation>
    <scope>NUCLEOTIDE SEQUENCE</scope>
</reference>
<dbReference type="SMART" id="SM00889">
    <property type="entry name" value="EFG_IV"/>
    <property type="match status" value="1"/>
</dbReference>
<dbReference type="GO" id="GO:1990904">
    <property type="term" value="C:ribonucleoprotein complex"/>
    <property type="evidence" value="ECO:0007669"/>
    <property type="project" value="UniProtKB-KW"/>
</dbReference>
<dbReference type="PRINTS" id="PR00315">
    <property type="entry name" value="ELONGATNFCT"/>
</dbReference>
<dbReference type="SUPFAM" id="SSF54211">
    <property type="entry name" value="Ribosomal protein S5 domain 2-like"/>
    <property type="match status" value="1"/>
</dbReference>
<dbReference type="Pfam" id="PF00009">
    <property type="entry name" value="GTP_EFTU"/>
    <property type="match status" value="1"/>
</dbReference>
<organism evidence="11">
    <name type="scientific">Oppiella nova</name>
    <dbReference type="NCBI Taxonomy" id="334625"/>
    <lineage>
        <taxon>Eukaryota</taxon>
        <taxon>Metazoa</taxon>
        <taxon>Ecdysozoa</taxon>
        <taxon>Arthropoda</taxon>
        <taxon>Chelicerata</taxon>
        <taxon>Arachnida</taxon>
        <taxon>Acari</taxon>
        <taxon>Acariformes</taxon>
        <taxon>Sarcoptiformes</taxon>
        <taxon>Oribatida</taxon>
        <taxon>Brachypylina</taxon>
        <taxon>Oppioidea</taxon>
        <taxon>Oppiidae</taxon>
        <taxon>Oppiella</taxon>
    </lineage>
</organism>
<dbReference type="GO" id="GO:0005840">
    <property type="term" value="C:ribosome"/>
    <property type="evidence" value="ECO:0007669"/>
    <property type="project" value="UniProtKB-KW"/>
</dbReference>
<dbReference type="InterPro" id="IPR009022">
    <property type="entry name" value="EFG_III"/>
</dbReference>
<feature type="binding site" evidence="9">
    <location>
        <begin position="336"/>
        <end position="339"/>
    </location>
    <ligand>
        <name>GTP</name>
        <dbReference type="ChEBI" id="CHEBI:37565"/>
    </ligand>
</feature>
<dbReference type="InterPro" id="IPR020568">
    <property type="entry name" value="Ribosomal_Su5_D2-typ_SF"/>
</dbReference>
<keyword evidence="5" id="KW-0689">Ribosomal protein</keyword>
<dbReference type="InterPro" id="IPR001648">
    <property type="entry name" value="Ribosomal_bS18"/>
</dbReference>
<dbReference type="Gene3D" id="3.30.70.870">
    <property type="entry name" value="Elongation Factor G (Translational Gtpase), domain 3"/>
    <property type="match status" value="1"/>
</dbReference>
<dbReference type="UniPathway" id="UPA00345"/>
<dbReference type="PROSITE" id="PS51722">
    <property type="entry name" value="G_TR_2"/>
    <property type="match status" value="1"/>
</dbReference>
<dbReference type="AlphaFoldDB" id="A0A7R9LAN5"/>
<dbReference type="FunFam" id="3.40.50.300:FF:000029">
    <property type="entry name" value="Elongation factor G"/>
    <property type="match status" value="1"/>
</dbReference>
<dbReference type="Gene3D" id="3.30.70.240">
    <property type="match status" value="1"/>
</dbReference>
<keyword evidence="3 9" id="KW-0251">Elongation factor</keyword>
<keyword evidence="8" id="KW-0687">Ribonucleoprotein</keyword>
<dbReference type="Pfam" id="PF00679">
    <property type="entry name" value="EFG_C"/>
    <property type="match status" value="1"/>
</dbReference>
<dbReference type="InterPro" id="IPR041095">
    <property type="entry name" value="EFG_II"/>
</dbReference>
<accession>A0A7R9LAN5</accession>
<dbReference type="SUPFAM" id="SSF50447">
    <property type="entry name" value="Translation proteins"/>
    <property type="match status" value="1"/>
</dbReference>
<evidence type="ECO:0000256" key="4">
    <source>
        <dbReference type="ARBA" id="ARBA00022917"/>
    </source>
</evidence>
<dbReference type="GO" id="GO:0070125">
    <property type="term" value="P:mitochondrial translational elongation"/>
    <property type="evidence" value="ECO:0007669"/>
    <property type="project" value="UniProtKB-UniRule"/>
</dbReference>
<dbReference type="InterPro" id="IPR000640">
    <property type="entry name" value="EFG_V-like"/>
</dbReference>
<evidence type="ECO:0000313" key="11">
    <source>
        <dbReference type="EMBL" id="CAD7636808.1"/>
    </source>
</evidence>
<dbReference type="InterPro" id="IPR005225">
    <property type="entry name" value="Small_GTP-bd"/>
</dbReference>
<comment type="similarity">
    <text evidence="9">Belongs to the GTP-binding elongation factor family. EF-G/EF-2 subfamily.</text>
</comment>
<dbReference type="OrthoDB" id="198619at2759"/>
<keyword evidence="4 9" id="KW-0648">Protein biosynthesis</keyword>
<dbReference type="Pfam" id="PF14492">
    <property type="entry name" value="EFG_III"/>
    <property type="match status" value="1"/>
</dbReference>
<comment type="subcellular location">
    <subcellularLocation>
        <location evidence="9">Mitochondrion</location>
    </subcellularLocation>
</comment>
<dbReference type="SUPFAM" id="SSF46911">
    <property type="entry name" value="Ribosomal protein S18"/>
    <property type="match status" value="1"/>
</dbReference>
<dbReference type="Gene3D" id="2.40.30.10">
    <property type="entry name" value="Translation factors"/>
    <property type="match status" value="1"/>
</dbReference>
<keyword evidence="7 9" id="KW-0342">GTP-binding</keyword>
<dbReference type="InterPro" id="IPR036870">
    <property type="entry name" value="Ribosomal_bS18_sf"/>
</dbReference>
<dbReference type="Pfam" id="PF03144">
    <property type="entry name" value="GTP_EFTU_D2"/>
    <property type="match status" value="1"/>
</dbReference>
<dbReference type="SUPFAM" id="SSF54980">
    <property type="entry name" value="EF-G C-terminal domain-like"/>
    <property type="match status" value="2"/>
</dbReference>
<evidence type="ECO:0000256" key="5">
    <source>
        <dbReference type="ARBA" id="ARBA00022980"/>
    </source>
</evidence>
<dbReference type="GO" id="GO:0003924">
    <property type="term" value="F:GTPase activity"/>
    <property type="evidence" value="ECO:0007669"/>
    <property type="project" value="UniProtKB-UniRule"/>
</dbReference>
<dbReference type="Proteomes" id="UP000728032">
    <property type="component" value="Unassembled WGS sequence"/>
</dbReference>
<dbReference type="GO" id="GO:0003746">
    <property type="term" value="F:translation elongation factor activity"/>
    <property type="evidence" value="ECO:0007669"/>
    <property type="project" value="UniProtKB-UniRule"/>
</dbReference>
<dbReference type="HAMAP" id="MF_00054_B">
    <property type="entry name" value="EF_G_EF_2_B"/>
    <property type="match status" value="1"/>
</dbReference>
<keyword evidence="12" id="KW-1185">Reference proteome</keyword>
<dbReference type="PROSITE" id="PS00301">
    <property type="entry name" value="G_TR_1"/>
    <property type="match status" value="1"/>
</dbReference>
<dbReference type="FunFam" id="3.30.70.870:FF:000001">
    <property type="entry name" value="Elongation factor G"/>
    <property type="match status" value="1"/>
</dbReference>
<keyword evidence="2 9" id="KW-0547">Nucleotide-binding</keyword>
<evidence type="ECO:0000259" key="10">
    <source>
        <dbReference type="PROSITE" id="PS51722"/>
    </source>
</evidence>
<dbReference type="InterPro" id="IPR000795">
    <property type="entry name" value="T_Tr_GTP-bd_dom"/>
</dbReference>
<dbReference type="InterPro" id="IPR009000">
    <property type="entry name" value="Transl_B-barrel_sf"/>
</dbReference>
<dbReference type="Pfam" id="PF01084">
    <property type="entry name" value="Ribosomal_S18"/>
    <property type="match status" value="1"/>
</dbReference>
<dbReference type="SMART" id="SM00838">
    <property type="entry name" value="EFG_C"/>
    <property type="match status" value="1"/>
</dbReference>
<proteinExistence type="inferred from homology"/>
<dbReference type="Gene3D" id="3.30.230.10">
    <property type="match status" value="1"/>
</dbReference>
<dbReference type="InterPro" id="IPR027417">
    <property type="entry name" value="P-loop_NTPase"/>
</dbReference>
<dbReference type="Gene3D" id="3.40.50.300">
    <property type="entry name" value="P-loop containing nucleotide triphosphate hydrolases"/>
    <property type="match status" value="1"/>
</dbReference>
<dbReference type="InterPro" id="IPR005517">
    <property type="entry name" value="Transl_elong_EFG/EF2_IV"/>
</dbReference>
<gene>
    <name evidence="11" type="ORF">ONB1V03_LOCUS432</name>
</gene>
<dbReference type="EMBL" id="CAJPVJ010000025">
    <property type="protein sequence ID" value="CAG2158784.1"/>
    <property type="molecule type" value="Genomic_DNA"/>
</dbReference>
<dbReference type="PANTHER" id="PTHR43636">
    <property type="entry name" value="ELONGATION FACTOR G, MITOCHONDRIAL"/>
    <property type="match status" value="1"/>
</dbReference>
<comment type="function">
    <text evidence="9">Mitochondrial GTPase that catalyzes the GTP-dependent ribosomal translocation step during translation elongation. During this step, the ribosome changes from the pre-translocational (PRE) to the post-translocational (POST) state as the newly formed A-site-bound peptidyl-tRNA and P-site-bound deacylated tRNA move to the P and E sites, respectively. Catalyzes the coordinated movement of the two tRNA molecules, the mRNA and conformational changes in the ribosome.</text>
</comment>
<dbReference type="NCBIfam" id="TIGR00231">
    <property type="entry name" value="small_GTP"/>
    <property type="match status" value="1"/>
</dbReference>
<dbReference type="CDD" id="cd04091">
    <property type="entry name" value="mtEFG1_II_like"/>
    <property type="match status" value="1"/>
</dbReference>
<dbReference type="InterPro" id="IPR004540">
    <property type="entry name" value="Transl_elong_EFG/EF2"/>
</dbReference>
<dbReference type="GO" id="GO:0005525">
    <property type="term" value="F:GTP binding"/>
    <property type="evidence" value="ECO:0007669"/>
    <property type="project" value="UniProtKB-UniRule"/>
</dbReference>
<evidence type="ECO:0000256" key="7">
    <source>
        <dbReference type="ARBA" id="ARBA00023134"/>
    </source>
</evidence>
<evidence type="ECO:0000256" key="2">
    <source>
        <dbReference type="ARBA" id="ARBA00022741"/>
    </source>
</evidence>
<evidence type="ECO:0000313" key="12">
    <source>
        <dbReference type="Proteomes" id="UP000728032"/>
    </source>
</evidence>
<dbReference type="CDD" id="cd16262">
    <property type="entry name" value="EFG_III"/>
    <property type="match status" value="1"/>
</dbReference>
<keyword evidence="6 9" id="KW-0496">Mitochondrion</keyword>
<sequence length="911" mass="103271">MQTVMNQMRIFSNIALKCGPNHTFTHHFRRTLCSSQDTKQDMRDPLRDRSRVITPEQSIQYLKSTAFKETYAHHKVWQLFRRNFKGQYSPYKSRSTCIIDDYVYTSNPCPICRDQYLVLHYTNMDLLNHFINPHSGYVYENTILCLCAKQYEQLLVAITLAKDCGLLTFEHGGVGGDPGPVSARHRLFASVAESSANGQQWHRPAELIRNIGISAHIDSGKTTLTERVLYYCGRIQEMHEVKGKDQIGATMDSMELERQRGITIKSAATYVNWKGTAINIIDTPGHVDFTVEVERALRVLDGAVLVLCGVGGVQSQTMTVTRQMRRYDVPCIAFINKLDRMAANPYRVIDQLRHKLGFNAAFLNIPIGLESKHTGIVDLIHRKAVFFEGNNGEIVREGDVPEDMVSIMETKRQELVECLSNCDDILGEMFLDEKQPNNQQIMDAIRRSCIALKFIPVLTGSALKNKGVQHLLDAVISYLPNPSEVKNYSLVHEEEGSAPKRLLMNAERSDSNMFVGLAFKLEAGRFGQLTYMRVYQGLLRKGSYIYNSRTGKKVKVSRLVRMHSNQMEEIDEALAGDICALYGVDCASGDTFVTQRESNISMESIYIPEAVISMSMKTVSKDSMENFLKAITRFCKEDPTFRSHWDDESKETIVSGMGELHLEIYAQRMEREYNCPVILGKPKVAFRETIVRSCPFDYLHKKQSGGAGQYGCVQGVVEPLPPHQNTQNIFSDETSGPNIPKHFVPSIRKGFQQMCEKGPLSGHKLIGLKFRLRDGKHHCVDSNDMAFMLAAQGAMRQTYDMGKWQILEPIMNVEVSCPSEFQGELIGQVSRRSGVLLSTDESNNWFTINAEVPLNDMFGFAGELRSSTQGKGDYTMEYCRYSPTRPDVTQQLIEQYNQELETNRQMKKKNK</sequence>
<evidence type="ECO:0000256" key="9">
    <source>
        <dbReference type="HAMAP-Rule" id="MF_03061"/>
    </source>
</evidence>
<evidence type="ECO:0000256" key="1">
    <source>
        <dbReference type="ARBA" id="ARBA00005870"/>
    </source>
</evidence>
<feature type="domain" description="Tr-type G" evidence="10">
    <location>
        <begin position="206"/>
        <end position="483"/>
    </location>
</feature>
<dbReference type="SUPFAM" id="SSF52540">
    <property type="entry name" value="P-loop containing nucleoside triphosphate hydrolases"/>
    <property type="match status" value="1"/>
</dbReference>
<evidence type="ECO:0000256" key="6">
    <source>
        <dbReference type="ARBA" id="ARBA00023128"/>
    </source>
</evidence>
<dbReference type="GO" id="GO:0003735">
    <property type="term" value="F:structural constituent of ribosome"/>
    <property type="evidence" value="ECO:0007669"/>
    <property type="project" value="InterPro"/>
</dbReference>
<dbReference type="InterPro" id="IPR035647">
    <property type="entry name" value="EFG_III/V"/>
</dbReference>
<dbReference type="FunFam" id="3.30.70.240:FF:000001">
    <property type="entry name" value="Elongation factor G"/>
    <property type="match status" value="1"/>
</dbReference>
<dbReference type="NCBIfam" id="TIGR00484">
    <property type="entry name" value="EF-G"/>
    <property type="match status" value="1"/>
</dbReference>
<dbReference type="FunFam" id="3.30.230.10:FF:000003">
    <property type="entry name" value="Elongation factor G"/>
    <property type="match status" value="1"/>
</dbReference>
<dbReference type="InterPro" id="IPR031157">
    <property type="entry name" value="G_TR_CS"/>
</dbReference>
<dbReference type="InterPro" id="IPR047872">
    <property type="entry name" value="EFG_IV"/>
</dbReference>
<dbReference type="InterPro" id="IPR004161">
    <property type="entry name" value="EFTu-like_2"/>
</dbReference>
<dbReference type="NCBIfam" id="NF009381">
    <property type="entry name" value="PRK12740.1-5"/>
    <property type="match status" value="1"/>
</dbReference>
<dbReference type="FunFam" id="2.40.30.10:FF:000022">
    <property type="entry name" value="Elongation factor G, mitochondrial"/>
    <property type="match status" value="1"/>
</dbReference>
<name>A0A7R9LAN5_9ACAR</name>
<evidence type="ECO:0000256" key="3">
    <source>
        <dbReference type="ARBA" id="ARBA00022768"/>
    </source>
</evidence>
<dbReference type="CDD" id="cd01434">
    <property type="entry name" value="EFG_mtEFG1_IV"/>
    <property type="match status" value="1"/>
</dbReference>
<evidence type="ECO:0000256" key="8">
    <source>
        <dbReference type="ARBA" id="ARBA00023274"/>
    </source>
</evidence>
<dbReference type="EMBL" id="OC914850">
    <property type="protein sequence ID" value="CAD7636808.1"/>
    <property type="molecule type" value="Genomic_DNA"/>
</dbReference>
<feature type="binding site" evidence="9">
    <location>
        <begin position="215"/>
        <end position="222"/>
    </location>
    <ligand>
        <name>GTP</name>
        <dbReference type="ChEBI" id="CHEBI:37565"/>
    </ligand>
</feature>
<dbReference type="GO" id="GO:0005739">
    <property type="term" value="C:mitochondrion"/>
    <property type="evidence" value="ECO:0007669"/>
    <property type="project" value="UniProtKB-SubCell"/>
</dbReference>
<dbReference type="PANTHER" id="PTHR43636:SF2">
    <property type="entry name" value="ELONGATION FACTOR G, MITOCHONDRIAL"/>
    <property type="match status" value="1"/>
</dbReference>
<feature type="binding site" evidence="9">
    <location>
        <begin position="282"/>
        <end position="286"/>
    </location>
    <ligand>
        <name>GTP</name>
        <dbReference type="ChEBI" id="CHEBI:37565"/>
    </ligand>
</feature>
<dbReference type="CDD" id="cd01886">
    <property type="entry name" value="EF-G"/>
    <property type="match status" value="1"/>
</dbReference>
<dbReference type="InterPro" id="IPR014721">
    <property type="entry name" value="Ribsml_uS5_D2-typ_fold_subgr"/>
</dbReference>
<dbReference type="Pfam" id="PF03764">
    <property type="entry name" value="EFG_IV"/>
    <property type="match status" value="1"/>
</dbReference>
<comment type="similarity">
    <text evidence="1">Belongs to the TRAFAC class translation factor GTPase superfamily. Classic translation factor GTPase family. EF-G/EF-2 subfamily.</text>
</comment>
<dbReference type="Gene3D" id="4.10.640.10">
    <property type="entry name" value="Ribosomal protein S18"/>
    <property type="match status" value="1"/>
</dbReference>
<protein>
    <recommendedName>
        <fullName evidence="9">Elongation factor G, mitochondrial</fullName>
        <shortName evidence="9">EF-Gmt</shortName>
    </recommendedName>
    <alternativeName>
        <fullName evidence="9">Elongation factor G 1, mitochondrial</fullName>
        <shortName evidence="9">mEF-G 1</shortName>
    </alternativeName>
    <alternativeName>
        <fullName evidence="9">Elongation factor G1</fullName>
    </alternativeName>
</protein>
<comment type="pathway">
    <text evidence="9">Protein biosynthesis; polypeptide chain elongation.</text>
</comment>